<name>A0A2K2CAH6_POPTR</name>
<feature type="compositionally biased region" description="Basic and acidic residues" evidence="1">
    <location>
        <begin position="37"/>
        <end position="50"/>
    </location>
</feature>
<evidence type="ECO:0000256" key="1">
    <source>
        <dbReference type="SAM" id="MobiDB-lite"/>
    </source>
</evidence>
<feature type="region of interest" description="Disordered" evidence="1">
    <location>
        <begin position="37"/>
        <end position="108"/>
    </location>
</feature>
<evidence type="ECO:0000313" key="2">
    <source>
        <dbReference type="EMBL" id="PNT59033.1"/>
    </source>
</evidence>
<organism evidence="2 3">
    <name type="scientific">Populus trichocarpa</name>
    <name type="common">Western balsam poplar</name>
    <name type="synonym">Populus balsamifera subsp. trichocarpa</name>
    <dbReference type="NCBI Taxonomy" id="3694"/>
    <lineage>
        <taxon>Eukaryota</taxon>
        <taxon>Viridiplantae</taxon>
        <taxon>Streptophyta</taxon>
        <taxon>Embryophyta</taxon>
        <taxon>Tracheophyta</taxon>
        <taxon>Spermatophyta</taxon>
        <taxon>Magnoliopsida</taxon>
        <taxon>eudicotyledons</taxon>
        <taxon>Gunneridae</taxon>
        <taxon>Pentapetalae</taxon>
        <taxon>rosids</taxon>
        <taxon>fabids</taxon>
        <taxon>Malpighiales</taxon>
        <taxon>Salicaceae</taxon>
        <taxon>Saliceae</taxon>
        <taxon>Populus</taxon>
    </lineage>
</organism>
<dbReference type="AlphaFoldDB" id="A0A2K2CAH6"/>
<sequence length="302" mass="34064">MTDPYTLGHVTDAHIAADTFAVRGGHQAERAATLRDMRRMKVPIRSEHSCKNQTSQRGREKDHPSHRSKSDSSSSSGSHRERHRKRAEEVSEHHRPAHQYQVEGSPHCPRSIMCLDTYDGSTDPQEHIQNVRGSLELLIHDNDVMCKILPTTFRGNKRNEEAFGSRIPQTVLKKDPSQDGERNEARQQGPVLPEILIILGGSTTNVGVARNKRTRVRDQVLVAVNQERFWNEPITFTPTDGQRIEYPHEDALVISPVMEGHRVYKILMDNDSSVNILSTEAMMKMGIDASRMTPVPTPFIGI</sequence>
<keyword evidence="3" id="KW-1185">Reference proteome</keyword>
<accession>A0A2K2CAH6</accession>
<feature type="compositionally biased region" description="Basic and acidic residues" evidence="1">
    <location>
        <begin position="172"/>
        <end position="185"/>
    </location>
</feature>
<reference evidence="2 3" key="1">
    <citation type="journal article" date="2006" name="Science">
        <title>The genome of black cottonwood, Populus trichocarpa (Torr. &amp; Gray).</title>
        <authorList>
            <person name="Tuskan G.A."/>
            <person name="Difazio S."/>
            <person name="Jansson S."/>
            <person name="Bohlmann J."/>
            <person name="Grigoriev I."/>
            <person name="Hellsten U."/>
            <person name="Putnam N."/>
            <person name="Ralph S."/>
            <person name="Rombauts S."/>
            <person name="Salamov A."/>
            <person name="Schein J."/>
            <person name="Sterck L."/>
            <person name="Aerts A."/>
            <person name="Bhalerao R.R."/>
            <person name="Bhalerao R.P."/>
            <person name="Blaudez D."/>
            <person name="Boerjan W."/>
            <person name="Brun A."/>
            <person name="Brunner A."/>
            <person name="Busov V."/>
            <person name="Campbell M."/>
            <person name="Carlson J."/>
            <person name="Chalot M."/>
            <person name="Chapman J."/>
            <person name="Chen G.L."/>
            <person name="Cooper D."/>
            <person name="Coutinho P.M."/>
            <person name="Couturier J."/>
            <person name="Covert S."/>
            <person name="Cronk Q."/>
            <person name="Cunningham R."/>
            <person name="Davis J."/>
            <person name="Degroeve S."/>
            <person name="Dejardin A."/>
            <person name="Depamphilis C."/>
            <person name="Detter J."/>
            <person name="Dirks B."/>
            <person name="Dubchak I."/>
            <person name="Duplessis S."/>
            <person name="Ehlting J."/>
            <person name="Ellis B."/>
            <person name="Gendler K."/>
            <person name="Goodstein D."/>
            <person name="Gribskov M."/>
            <person name="Grimwood J."/>
            <person name="Groover A."/>
            <person name="Gunter L."/>
            <person name="Hamberger B."/>
            <person name="Heinze B."/>
            <person name="Helariutta Y."/>
            <person name="Henrissat B."/>
            <person name="Holligan D."/>
            <person name="Holt R."/>
            <person name="Huang W."/>
            <person name="Islam-Faridi N."/>
            <person name="Jones S."/>
            <person name="Jones-Rhoades M."/>
            <person name="Jorgensen R."/>
            <person name="Joshi C."/>
            <person name="Kangasjarvi J."/>
            <person name="Karlsson J."/>
            <person name="Kelleher C."/>
            <person name="Kirkpatrick R."/>
            <person name="Kirst M."/>
            <person name="Kohler A."/>
            <person name="Kalluri U."/>
            <person name="Larimer F."/>
            <person name="Leebens-Mack J."/>
            <person name="Leple J.C."/>
            <person name="Locascio P."/>
            <person name="Lou Y."/>
            <person name="Lucas S."/>
            <person name="Martin F."/>
            <person name="Montanini B."/>
            <person name="Napoli C."/>
            <person name="Nelson D.R."/>
            <person name="Nelson C."/>
            <person name="Nieminen K."/>
            <person name="Nilsson O."/>
            <person name="Pereda V."/>
            <person name="Peter G."/>
            <person name="Philippe R."/>
            <person name="Pilate G."/>
            <person name="Poliakov A."/>
            <person name="Razumovskaya J."/>
            <person name="Richardson P."/>
            <person name="Rinaldi C."/>
            <person name="Ritland K."/>
            <person name="Rouze P."/>
            <person name="Ryaboy D."/>
            <person name="Schmutz J."/>
            <person name="Schrader J."/>
            <person name="Segerman B."/>
            <person name="Shin H."/>
            <person name="Siddiqui A."/>
            <person name="Sterky F."/>
            <person name="Terry A."/>
            <person name="Tsai C.J."/>
            <person name="Uberbacher E."/>
            <person name="Unneberg P."/>
            <person name="Vahala J."/>
            <person name="Wall K."/>
            <person name="Wessler S."/>
            <person name="Yang G."/>
            <person name="Yin T."/>
            <person name="Douglas C."/>
            <person name="Marra M."/>
            <person name="Sandberg G."/>
            <person name="Van de Peer Y."/>
            <person name="Rokhsar D."/>
        </authorList>
    </citation>
    <scope>NUCLEOTIDE SEQUENCE [LARGE SCALE GENOMIC DNA]</scope>
    <source>
        <strain evidence="3">cv. Nisqually</strain>
    </source>
</reference>
<gene>
    <name evidence="2" type="ORF">POPTR_001G386600</name>
</gene>
<proteinExistence type="predicted"/>
<dbReference type="Proteomes" id="UP000006729">
    <property type="component" value="Chromosome 1"/>
</dbReference>
<dbReference type="EMBL" id="CM009290">
    <property type="protein sequence ID" value="PNT59033.1"/>
    <property type="molecule type" value="Genomic_DNA"/>
</dbReference>
<protein>
    <submittedName>
        <fullName evidence="2">Uncharacterized protein</fullName>
    </submittedName>
</protein>
<evidence type="ECO:0000313" key="3">
    <source>
        <dbReference type="Proteomes" id="UP000006729"/>
    </source>
</evidence>
<dbReference type="InParanoid" id="A0A2K2CAH6"/>
<feature type="compositionally biased region" description="Basic and acidic residues" evidence="1">
    <location>
        <begin position="57"/>
        <end position="70"/>
    </location>
</feature>
<feature type="region of interest" description="Disordered" evidence="1">
    <location>
        <begin position="159"/>
        <end position="187"/>
    </location>
</feature>